<dbReference type="PANTHER" id="PTHR31627:SF42">
    <property type="entry name" value="G_PROTEIN_RECEP_F1_2 DOMAIN-CONTAINING PROTEIN-RELATED"/>
    <property type="match status" value="1"/>
</dbReference>
<sequence length="362" mass="41855">MKTPFLAKPSRNYTSFPPFTSLLHTRFFNVPRTMSEWSYEEINYNRRLHVITLAIALPIAVITYPLQLFTSYRLLTRKLTAPIYRLIVLNGTLGIFQFIVHLFTRQFPAFHEFSFIYEFLQTNRLEWIAIYITTFSYTVQIHCAFLIALNRFLNARSSSNHWLKSERAFRLSILFNLVFPLIFDASPSLLGNFHYVSNRLADGKVIYRPQLPYLISTAPPFLYGAVLAGLSYLFTGYIIFRLLSLRKARREHKVKHIKYSSSERGLALTSISTMSCQIIFVVFFMIMQIIKSKEAAAICIIPVTFNSAAPFWYQPVLLFTVPTVRKTLPVIECPRFTIEMSSTVSTSPRTTYAPKLERGLTI</sequence>
<dbReference type="EnsemblMetazoa" id="PPA42803.1">
    <property type="protein sequence ID" value="PPA42803.1"/>
    <property type="gene ID" value="WBGene00281172"/>
</dbReference>
<dbReference type="Proteomes" id="UP000005239">
    <property type="component" value="Unassembled WGS sequence"/>
</dbReference>
<reference evidence="2" key="1">
    <citation type="journal article" date="2008" name="Nat. Genet.">
        <title>The Pristionchus pacificus genome provides a unique perspective on nematode lifestyle and parasitism.</title>
        <authorList>
            <person name="Dieterich C."/>
            <person name="Clifton S.W."/>
            <person name="Schuster L.N."/>
            <person name="Chinwalla A."/>
            <person name="Delehaunty K."/>
            <person name="Dinkelacker I."/>
            <person name="Fulton L."/>
            <person name="Fulton R."/>
            <person name="Godfrey J."/>
            <person name="Minx P."/>
            <person name="Mitreva M."/>
            <person name="Roeseler W."/>
            <person name="Tian H."/>
            <person name="Witte H."/>
            <person name="Yang S.P."/>
            <person name="Wilson R.K."/>
            <person name="Sommer R.J."/>
        </authorList>
    </citation>
    <scope>NUCLEOTIDE SEQUENCE [LARGE SCALE GENOMIC DNA]</scope>
    <source>
        <strain evidence="2">PS312</strain>
    </source>
</reference>
<organism evidence="1 2">
    <name type="scientific">Pristionchus pacificus</name>
    <name type="common">Parasitic nematode worm</name>
    <dbReference type="NCBI Taxonomy" id="54126"/>
    <lineage>
        <taxon>Eukaryota</taxon>
        <taxon>Metazoa</taxon>
        <taxon>Ecdysozoa</taxon>
        <taxon>Nematoda</taxon>
        <taxon>Chromadorea</taxon>
        <taxon>Rhabditida</taxon>
        <taxon>Rhabditina</taxon>
        <taxon>Diplogasteromorpha</taxon>
        <taxon>Diplogasteroidea</taxon>
        <taxon>Neodiplogasteridae</taxon>
        <taxon>Pristionchus</taxon>
    </lineage>
</organism>
<reference evidence="1" key="2">
    <citation type="submission" date="2022-06" db="UniProtKB">
        <authorList>
            <consortium name="EnsemblMetazoa"/>
        </authorList>
    </citation>
    <scope>IDENTIFICATION</scope>
    <source>
        <strain evidence="1">PS312</strain>
    </source>
</reference>
<dbReference type="AlphaFoldDB" id="A0A2A6BHL8"/>
<accession>A0A2A6BHL8</accession>
<name>A0A2A6BHL8_PRIPA</name>
<gene>
    <name evidence="1" type="primary">WBGene00281172</name>
</gene>
<proteinExistence type="predicted"/>
<accession>A0A8R1Z7D4</accession>
<protein>
    <submittedName>
        <fullName evidence="1">Uncharacterized protein</fullName>
    </submittedName>
</protein>
<evidence type="ECO:0000313" key="1">
    <source>
        <dbReference type="EnsemblMetazoa" id="PPA42803.1"/>
    </source>
</evidence>
<dbReference type="InterPro" id="IPR051119">
    <property type="entry name" value="Nematode_SR-like"/>
</dbReference>
<dbReference type="PANTHER" id="PTHR31627">
    <property type="entry name" value="SERPENTINE RECEPTOR CLASS GAMMA-RELATED"/>
    <property type="match status" value="1"/>
</dbReference>
<evidence type="ECO:0000313" key="2">
    <source>
        <dbReference type="Proteomes" id="UP000005239"/>
    </source>
</evidence>
<keyword evidence="2" id="KW-1185">Reference proteome</keyword>